<dbReference type="Proteomes" id="UP001054945">
    <property type="component" value="Unassembled WGS sequence"/>
</dbReference>
<dbReference type="GO" id="GO:0016740">
    <property type="term" value="F:transferase activity"/>
    <property type="evidence" value="ECO:0007669"/>
    <property type="project" value="UniProtKB-KW"/>
</dbReference>
<feature type="region of interest" description="Disordered" evidence="1">
    <location>
        <begin position="109"/>
        <end position="161"/>
    </location>
</feature>
<comment type="caution">
    <text evidence="2">The sequence shown here is derived from an EMBL/GenBank/DDBJ whole genome shotgun (WGS) entry which is preliminary data.</text>
</comment>
<organism evidence="2 3">
    <name type="scientific">Caerostris extrusa</name>
    <name type="common">Bark spider</name>
    <name type="synonym">Caerostris bankana</name>
    <dbReference type="NCBI Taxonomy" id="172846"/>
    <lineage>
        <taxon>Eukaryota</taxon>
        <taxon>Metazoa</taxon>
        <taxon>Ecdysozoa</taxon>
        <taxon>Arthropoda</taxon>
        <taxon>Chelicerata</taxon>
        <taxon>Arachnida</taxon>
        <taxon>Araneae</taxon>
        <taxon>Araneomorphae</taxon>
        <taxon>Entelegynae</taxon>
        <taxon>Araneoidea</taxon>
        <taxon>Araneidae</taxon>
        <taxon>Caerostris</taxon>
    </lineage>
</organism>
<reference evidence="2 3" key="1">
    <citation type="submission" date="2021-06" db="EMBL/GenBank/DDBJ databases">
        <title>Caerostris extrusa draft genome.</title>
        <authorList>
            <person name="Kono N."/>
            <person name="Arakawa K."/>
        </authorList>
    </citation>
    <scope>NUCLEOTIDE SEQUENCE [LARGE SCALE GENOMIC DNA]</scope>
</reference>
<gene>
    <name evidence="2" type="primary">SYVN1</name>
    <name evidence="2" type="ORF">CEXT_101121</name>
</gene>
<evidence type="ECO:0000256" key="1">
    <source>
        <dbReference type="SAM" id="MobiDB-lite"/>
    </source>
</evidence>
<evidence type="ECO:0000313" key="2">
    <source>
        <dbReference type="EMBL" id="GIY89533.1"/>
    </source>
</evidence>
<sequence>MYSVRDIASRTSPLRIKRVLTWQLKIAERNVNEKEGRQPMVFPHLHPFLPQISVPYLRKNSKQWLVKKEKNLEARIRCLRNIQTMLDGAIMQMQQYSSLIASRNINVNTNQSTTKNSNPTMNGGHPNNPSSDSNEELRRRRLNYLQGNRNSGPDENREQQG</sequence>
<name>A0AAV4X4D8_CAEEX</name>
<keyword evidence="3" id="KW-1185">Reference proteome</keyword>
<dbReference type="EMBL" id="BPLR01017220">
    <property type="protein sequence ID" value="GIY89533.1"/>
    <property type="molecule type" value="Genomic_DNA"/>
</dbReference>
<feature type="compositionally biased region" description="Polar residues" evidence="1">
    <location>
        <begin position="109"/>
        <end position="132"/>
    </location>
</feature>
<proteinExistence type="predicted"/>
<protein>
    <submittedName>
        <fullName evidence="2">RING-type E3 ubiquitin transferase</fullName>
    </submittedName>
</protein>
<dbReference type="AlphaFoldDB" id="A0AAV4X4D8"/>
<feature type="compositionally biased region" description="Basic and acidic residues" evidence="1">
    <location>
        <begin position="152"/>
        <end position="161"/>
    </location>
</feature>
<evidence type="ECO:0000313" key="3">
    <source>
        <dbReference type="Proteomes" id="UP001054945"/>
    </source>
</evidence>
<accession>A0AAV4X4D8</accession>
<keyword evidence="2" id="KW-0808">Transferase</keyword>